<keyword evidence="10 12" id="KW-0418">Kinase</keyword>
<dbReference type="PANTHER" id="PTHR11406">
    <property type="entry name" value="PHOSPHOGLYCERATE KINASE"/>
    <property type="match status" value="1"/>
</dbReference>
<evidence type="ECO:0000256" key="9">
    <source>
        <dbReference type="ARBA" id="ARBA00022741"/>
    </source>
</evidence>
<feature type="binding site" evidence="12">
    <location>
        <position position="41"/>
    </location>
    <ligand>
        <name>substrate</name>
    </ligand>
</feature>
<dbReference type="InterPro" id="IPR015911">
    <property type="entry name" value="Phosphoglycerate_kinase_CS"/>
</dbReference>
<comment type="caution">
    <text evidence="12">Lacks conserved residue(s) required for the propagation of feature annotation.</text>
</comment>
<evidence type="ECO:0000256" key="11">
    <source>
        <dbReference type="ARBA" id="ARBA00022840"/>
    </source>
</evidence>
<comment type="caution">
    <text evidence="16">The sequence shown here is derived from an EMBL/GenBank/DDBJ whole genome shotgun (WGS) entry which is preliminary data.</text>
</comment>
<comment type="subunit">
    <text evidence="5 12">Monomer.</text>
</comment>
<keyword evidence="12" id="KW-0324">Glycolysis</keyword>
<evidence type="ECO:0000256" key="3">
    <source>
        <dbReference type="ARBA" id="ARBA00005215"/>
    </source>
</evidence>
<dbReference type="InterPro" id="IPR036043">
    <property type="entry name" value="Phosphoglycerate_kinase_sf"/>
</dbReference>
<reference evidence="16 17" key="1">
    <citation type="submission" date="2020-08" db="EMBL/GenBank/DDBJ databases">
        <title>Genomic Encyclopedia of Type Strains, Phase IV (KMG-IV): sequencing the most valuable type-strain genomes for metagenomic binning, comparative biology and taxonomic classification.</title>
        <authorList>
            <person name="Goeker M."/>
        </authorList>
    </citation>
    <scope>NUCLEOTIDE SEQUENCE [LARGE SCALE GENOMIC DNA]</scope>
    <source>
        <strain evidence="16 17">DSM 23240</strain>
    </source>
</reference>
<feature type="binding site" evidence="13">
    <location>
        <position position="41"/>
    </location>
    <ligand>
        <name>(2R)-3-phosphoglycerate</name>
        <dbReference type="ChEBI" id="CHEBI:58272"/>
    </ligand>
</feature>
<gene>
    <name evidence="12" type="primary">pgk</name>
    <name evidence="16" type="ORF">HNR39_002109</name>
</gene>
<comment type="similarity">
    <text evidence="4 12 15">Belongs to the phosphoglycerate kinase family.</text>
</comment>
<feature type="binding site" evidence="12 14">
    <location>
        <begin position="350"/>
        <end position="353"/>
    </location>
    <ligand>
        <name>ATP</name>
        <dbReference type="ChEBI" id="CHEBI:30616"/>
    </ligand>
</feature>
<dbReference type="FunFam" id="3.40.50.1260:FF:000001">
    <property type="entry name" value="Phosphoglycerate kinase"/>
    <property type="match status" value="1"/>
</dbReference>
<dbReference type="FunFam" id="3.40.50.1260:FF:000002">
    <property type="entry name" value="Phosphoglycerate kinase"/>
    <property type="match status" value="1"/>
</dbReference>
<evidence type="ECO:0000313" key="16">
    <source>
        <dbReference type="EMBL" id="MBB5200274.1"/>
    </source>
</evidence>
<comment type="pathway">
    <text evidence="3">Carbohydrate biosynthesis; Calvin cycle.</text>
</comment>
<dbReference type="PANTHER" id="PTHR11406:SF23">
    <property type="entry name" value="PHOSPHOGLYCERATE KINASE 1, CHLOROPLASTIC-RELATED"/>
    <property type="match status" value="1"/>
</dbReference>
<keyword evidence="11 12" id="KW-0067">ATP-binding</keyword>
<dbReference type="PROSITE" id="PS00111">
    <property type="entry name" value="PGLYCERATE_KINASE"/>
    <property type="match status" value="1"/>
</dbReference>
<dbReference type="GO" id="GO:0043531">
    <property type="term" value="F:ADP binding"/>
    <property type="evidence" value="ECO:0007669"/>
    <property type="project" value="TreeGrafter"/>
</dbReference>
<evidence type="ECO:0000256" key="12">
    <source>
        <dbReference type="HAMAP-Rule" id="MF_00145"/>
    </source>
</evidence>
<dbReference type="Gene3D" id="3.40.50.1260">
    <property type="entry name" value="Phosphoglycerate kinase, N-terminal domain"/>
    <property type="match status" value="2"/>
</dbReference>
<evidence type="ECO:0000256" key="8">
    <source>
        <dbReference type="ARBA" id="ARBA00022679"/>
    </source>
</evidence>
<feature type="binding site" evidence="13">
    <location>
        <position position="118"/>
    </location>
    <ligand>
        <name>(2R)-3-phosphoglycerate</name>
        <dbReference type="ChEBI" id="CHEBI:58272"/>
    </ligand>
</feature>
<comment type="pathway">
    <text evidence="12">Carbohydrate degradation; glycolysis; pyruvate from D-glyceraldehyde 3-phosphate: step 2/5.</text>
</comment>
<protein>
    <recommendedName>
        <fullName evidence="6 12">Phosphoglycerate kinase</fullName>
        <ecNumber evidence="6 12">2.7.2.3</ecNumber>
    </recommendedName>
</protein>
<dbReference type="InterPro" id="IPR001576">
    <property type="entry name" value="Phosphoglycerate_kinase"/>
</dbReference>
<sequence>MKFNRLSDLIAQDQLQGKRVFIRADLNVPQNNNGSISEDTRIRASIPAIRQALDAGAAVMVTSHLGRPVEGDFQPADTLAPIAVRMTELLDQPVELRQNWLNGVEIAPGQVVLLENCRVNKGEKRNDDALAQQMAALCDVYVNDAFGTSHRAEATTHGIAKFAPIACAGPLLAAELDALGKALNAPARPLVAIVAGSKVSSKLTILKALSYKVDNLIVGGGIVNTFLLAAGFKIGKSLAEPDLVGEAQAIIDIMSQRGASVPIPVDVVCSKEFSAAATAVVKDVKDVEDDDMILDIGPKTAAILAEQIARSGTVVWNGPVGVFEFDQFGEGTKVLAHAIANSAAFSIAGGGDTLAAIAKYNIADKIDYISTGGGAFLEFLEGRTLPAVEILEQRAG</sequence>
<dbReference type="RefSeq" id="WP_168051546.1">
    <property type="nucleotide sequence ID" value="NZ_JAAOZT010000001.1"/>
</dbReference>
<feature type="binding site" evidence="12 13">
    <location>
        <begin position="64"/>
        <end position="67"/>
    </location>
    <ligand>
        <name>substrate</name>
    </ligand>
</feature>
<dbReference type="PRINTS" id="PR00477">
    <property type="entry name" value="PHGLYCKINASE"/>
</dbReference>
<organism evidence="16 17">
    <name type="scientific">Glaciimonas immobilis</name>
    <dbReference type="NCBI Taxonomy" id="728004"/>
    <lineage>
        <taxon>Bacteria</taxon>
        <taxon>Pseudomonadati</taxon>
        <taxon>Pseudomonadota</taxon>
        <taxon>Betaproteobacteria</taxon>
        <taxon>Burkholderiales</taxon>
        <taxon>Oxalobacteraceae</taxon>
        <taxon>Glaciimonas</taxon>
    </lineage>
</organism>
<feature type="binding site" evidence="12 14">
    <location>
        <position position="324"/>
    </location>
    <ligand>
        <name>ATP</name>
        <dbReference type="ChEBI" id="CHEBI:30616"/>
    </ligand>
</feature>
<comment type="subcellular location">
    <subcellularLocation>
        <location evidence="2 12">Cytoplasm</location>
    </subcellularLocation>
</comment>
<accession>A0A840RUB4</accession>
<evidence type="ECO:0000256" key="5">
    <source>
        <dbReference type="ARBA" id="ARBA00011245"/>
    </source>
</evidence>
<dbReference type="EMBL" id="JACHHQ010000004">
    <property type="protein sequence ID" value="MBB5200274.1"/>
    <property type="molecule type" value="Genomic_DNA"/>
</dbReference>
<keyword evidence="8 12" id="KW-0808">Transferase</keyword>
<evidence type="ECO:0000256" key="14">
    <source>
        <dbReference type="PIRSR" id="PIRSR000724-2"/>
    </source>
</evidence>
<dbReference type="PIRSF" id="PIRSF000724">
    <property type="entry name" value="Pgk"/>
    <property type="match status" value="1"/>
</dbReference>
<evidence type="ECO:0000256" key="6">
    <source>
        <dbReference type="ARBA" id="ARBA00013061"/>
    </source>
</evidence>
<evidence type="ECO:0000256" key="13">
    <source>
        <dbReference type="PIRSR" id="PIRSR000724-1"/>
    </source>
</evidence>
<evidence type="ECO:0000256" key="7">
    <source>
        <dbReference type="ARBA" id="ARBA00022490"/>
    </source>
</evidence>
<dbReference type="GO" id="GO:0005829">
    <property type="term" value="C:cytosol"/>
    <property type="evidence" value="ECO:0007669"/>
    <property type="project" value="TreeGrafter"/>
</dbReference>
<dbReference type="InterPro" id="IPR015824">
    <property type="entry name" value="Phosphoglycerate_kinase_N"/>
</dbReference>
<feature type="binding site" evidence="12">
    <location>
        <position position="118"/>
    </location>
    <ligand>
        <name>substrate</name>
    </ligand>
</feature>
<evidence type="ECO:0000256" key="1">
    <source>
        <dbReference type="ARBA" id="ARBA00000642"/>
    </source>
</evidence>
<evidence type="ECO:0000313" key="17">
    <source>
        <dbReference type="Proteomes" id="UP000571084"/>
    </source>
</evidence>
<dbReference type="EC" id="2.7.2.3" evidence="6 12"/>
<keyword evidence="9 12" id="KW-0547">Nucleotide-binding</keyword>
<evidence type="ECO:0000256" key="10">
    <source>
        <dbReference type="ARBA" id="ARBA00022777"/>
    </source>
</evidence>
<dbReference type="GO" id="GO:0005524">
    <property type="term" value="F:ATP binding"/>
    <property type="evidence" value="ECO:0007669"/>
    <property type="project" value="UniProtKB-KW"/>
</dbReference>
<dbReference type="GO" id="GO:0004618">
    <property type="term" value="F:phosphoglycerate kinase activity"/>
    <property type="evidence" value="ECO:0007669"/>
    <property type="project" value="UniProtKB-UniRule"/>
</dbReference>
<dbReference type="HAMAP" id="MF_00145">
    <property type="entry name" value="Phosphoglyc_kinase"/>
    <property type="match status" value="1"/>
</dbReference>
<dbReference type="SUPFAM" id="SSF53748">
    <property type="entry name" value="Phosphoglycerate kinase"/>
    <property type="match status" value="1"/>
</dbReference>
<dbReference type="GO" id="GO:0006094">
    <property type="term" value="P:gluconeogenesis"/>
    <property type="evidence" value="ECO:0007669"/>
    <property type="project" value="TreeGrafter"/>
</dbReference>
<dbReference type="GO" id="GO:0006096">
    <property type="term" value="P:glycolytic process"/>
    <property type="evidence" value="ECO:0007669"/>
    <property type="project" value="UniProtKB-UniRule"/>
</dbReference>
<dbReference type="Pfam" id="PF00162">
    <property type="entry name" value="PGK"/>
    <property type="match status" value="1"/>
</dbReference>
<feature type="binding site" evidence="12 13">
    <location>
        <begin position="25"/>
        <end position="27"/>
    </location>
    <ligand>
        <name>substrate</name>
    </ligand>
</feature>
<keyword evidence="7 12" id="KW-0963">Cytoplasm</keyword>
<feature type="binding site" evidence="12">
    <location>
        <position position="151"/>
    </location>
    <ligand>
        <name>substrate</name>
    </ligand>
</feature>
<feature type="binding site" evidence="13">
    <location>
        <position position="151"/>
    </location>
    <ligand>
        <name>(2R)-3-phosphoglycerate</name>
        <dbReference type="ChEBI" id="CHEBI:58272"/>
    </ligand>
</feature>
<dbReference type="AlphaFoldDB" id="A0A840RUB4"/>
<dbReference type="UniPathway" id="UPA00109">
    <property type="reaction ID" value="UER00185"/>
</dbReference>
<name>A0A840RUB4_9BURK</name>
<comment type="catalytic activity">
    <reaction evidence="1 12 15">
        <text>(2R)-3-phosphoglycerate + ATP = (2R)-3-phospho-glyceroyl phosphate + ADP</text>
        <dbReference type="Rhea" id="RHEA:14801"/>
        <dbReference type="ChEBI" id="CHEBI:30616"/>
        <dbReference type="ChEBI" id="CHEBI:57604"/>
        <dbReference type="ChEBI" id="CHEBI:58272"/>
        <dbReference type="ChEBI" id="CHEBI:456216"/>
        <dbReference type="EC" id="2.7.2.3"/>
    </reaction>
</comment>
<feature type="binding site" evidence="12 14">
    <location>
        <position position="202"/>
    </location>
    <ligand>
        <name>ATP</name>
        <dbReference type="ChEBI" id="CHEBI:30616"/>
    </ligand>
</feature>
<evidence type="ECO:0000256" key="2">
    <source>
        <dbReference type="ARBA" id="ARBA00004496"/>
    </source>
</evidence>
<evidence type="ECO:0000256" key="4">
    <source>
        <dbReference type="ARBA" id="ARBA00008982"/>
    </source>
</evidence>
<proteinExistence type="inferred from homology"/>
<keyword evidence="17" id="KW-1185">Reference proteome</keyword>
<dbReference type="Proteomes" id="UP000571084">
    <property type="component" value="Unassembled WGS sequence"/>
</dbReference>
<evidence type="ECO:0000256" key="15">
    <source>
        <dbReference type="RuleBase" id="RU000532"/>
    </source>
</evidence>